<organism evidence="5 6">
    <name type="scientific">Streptomyces justiciae</name>
    <dbReference type="NCBI Taxonomy" id="2780140"/>
    <lineage>
        <taxon>Bacteria</taxon>
        <taxon>Bacillati</taxon>
        <taxon>Actinomycetota</taxon>
        <taxon>Actinomycetes</taxon>
        <taxon>Kitasatosporales</taxon>
        <taxon>Streptomycetaceae</taxon>
        <taxon>Streptomyces</taxon>
    </lineage>
</organism>
<feature type="domain" description="Novel STAND NTPase 1" evidence="3">
    <location>
        <begin position="147"/>
        <end position="571"/>
    </location>
</feature>
<sequence>MGRVFISYHADDGAATAHRLVEALRAAGYEDCFAYALPGHGIAVSYPWRDELRRNLLAAEALVVVTTPGSAAEWCVWEVSVFRERKPSAPVVELRVDGAQGRALLDTLQALKVRPGDPRSMADAERAILKRLAEGGVSRGAALTAIFPGLNPFQEEHARVFFGRDEDIDALTRPLLGRRRNGALAVIGPSGAGKSSLVRAGLVPALRSRPAASDGSAPFWIVLGPVTPARGGLAALAHAIAEVRRDLGFGAETGPLVLQRLRERPEGLAETLDGISARVPDARLLVIVDQAEELLLPEADADAALLVAALAEAVRRNSWLVYTVRADFLDALMRFEAFEPLLRDHHLVKPLGRSELPRIVNAPLDTLGWRLDDQALGLIQEDAAGEALPLLAFALQRLWRHVNPDGVRPPRDITRVEYETSGRVRQVLTDQAEEAFRIARDSLTDGEHSTVRDAERAVLKALGRLVSVDESGKYTRRPVALHDLPERELRLLRPFVECRVLTTVRHPVERARSGDAGWERFTEDAFEVAHESLFVHWPRLRENLERDHDALRARREIEETAVDWSRYGRQPDQLIPASRLMRLVSVLSGRMGEAFAAAWPELHGTLTDLHLSGAALDLVAQSLQRTADDEVRRGELLVESDPRAVLRLLAGDGSAQGDLLLGLLLYAPDLDGWRHLLRRAMAAHPQLRCFRAQEAGLWGVAWSPDDTLLVTASKDGCVRVLDADTGEVRATFRHAREARGDGPGWVRSVDWSPDGELIASVATDETLRLWSWPGGDEVRVVPLDDRPWSVRFSPDGRYVLVACADGTARVWEARGRGREPVRTCVSVDGEGRAVRLWDADIAADGRVATAREDGVIDVHSPDGGVEHLEWGDPARPKPVRTVRFSPLDGRNLACGDQNNEVYVGHSAPYGSYSDRRLRGHTEQVRRVAWSPSGTRLASAGADATVRTWFPRGSTELDAFQGHTQGVCDVAWSHWGDRLASASDDGTVRIWQITPGGEPENLTAGRHVGGTTSLAKGMGDTDAVDWSLDGTRCAAVERGGSSVSLWELREEPEGSGQSHRLHRTAVLSDAHDAVTDARWSVDGEWLAVVSRDRTWLPRVYDRKGTLRPTPPGWTRHASFLSAVAWHPERAEFAVAGQDNLVTVNTLDATVAEYRGDKVFTALAWHPEGTALAVGCTDGTVLVLDRGEEGLVARLPLVGHRKDVLSLAWSPDGTLLLSGSQDGTAQLWHVASGGRVTVLRGHHTAVRRVLWLGDSQLACTREATGQLYLWDVSDAVIHPQCGPTHTAPDDLTPLITEARLRAR</sequence>
<dbReference type="CDD" id="cd00200">
    <property type="entry name" value="WD40"/>
    <property type="match status" value="2"/>
</dbReference>
<dbReference type="Pfam" id="PF20703">
    <property type="entry name" value="nSTAND1"/>
    <property type="match status" value="1"/>
</dbReference>
<dbReference type="InterPro" id="IPR035897">
    <property type="entry name" value="Toll_tir_struct_dom_sf"/>
</dbReference>
<feature type="repeat" description="WD" evidence="1">
    <location>
        <begin position="789"/>
        <end position="812"/>
    </location>
</feature>
<proteinExistence type="predicted"/>
<dbReference type="SUPFAM" id="SSF52540">
    <property type="entry name" value="P-loop containing nucleoside triphosphate hydrolases"/>
    <property type="match status" value="1"/>
</dbReference>
<feature type="repeat" description="WD" evidence="1">
    <location>
        <begin position="917"/>
        <end position="948"/>
    </location>
</feature>
<dbReference type="InterPro" id="IPR015943">
    <property type="entry name" value="WD40/YVTN_repeat-like_dom_sf"/>
</dbReference>
<dbReference type="PROSITE" id="PS50294">
    <property type="entry name" value="WD_REPEATS_REGION"/>
    <property type="match status" value="4"/>
</dbReference>
<dbReference type="InterPro" id="IPR000157">
    <property type="entry name" value="TIR_dom"/>
</dbReference>
<evidence type="ECO:0000259" key="2">
    <source>
        <dbReference type="Pfam" id="PF13676"/>
    </source>
</evidence>
<feature type="repeat" description="WD" evidence="1">
    <location>
        <begin position="959"/>
        <end position="992"/>
    </location>
</feature>
<dbReference type="InterPro" id="IPR011047">
    <property type="entry name" value="Quinoprotein_ADH-like_sf"/>
</dbReference>
<dbReference type="SMART" id="SM00320">
    <property type="entry name" value="WD40"/>
    <property type="match status" value="13"/>
</dbReference>
<dbReference type="Pfam" id="PF23383">
    <property type="entry name" value="Beta-prop_IFT140_1st"/>
    <property type="match status" value="1"/>
</dbReference>
<accession>A0ABU3LLS4</accession>
<evidence type="ECO:0000313" key="5">
    <source>
        <dbReference type="EMBL" id="MDT7840088.1"/>
    </source>
</evidence>
<feature type="repeat" description="WD" evidence="1">
    <location>
        <begin position="746"/>
        <end position="780"/>
    </location>
</feature>
<dbReference type="PROSITE" id="PS50082">
    <property type="entry name" value="WD_REPEATS_2"/>
    <property type="match status" value="6"/>
</dbReference>
<dbReference type="Gene3D" id="3.40.50.10140">
    <property type="entry name" value="Toll/interleukin-1 receptor homology (TIR) domain"/>
    <property type="match status" value="1"/>
</dbReference>
<feature type="repeat" description="WD" evidence="1">
    <location>
        <begin position="1195"/>
        <end position="1236"/>
    </location>
</feature>
<dbReference type="SUPFAM" id="SSF63825">
    <property type="entry name" value="YWTD domain"/>
    <property type="match status" value="1"/>
</dbReference>
<name>A0ABU3LLS4_9ACTN</name>
<feature type="repeat" description="WD" evidence="1">
    <location>
        <begin position="690"/>
        <end position="731"/>
    </location>
</feature>
<evidence type="ECO:0000259" key="4">
    <source>
        <dbReference type="Pfam" id="PF23383"/>
    </source>
</evidence>
<dbReference type="InterPro" id="IPR027417">
    <property type="entry name" value="P-loop_NTPase"/>
</dbReference>
<reference evidence="6" key="1">
    <citation type="submission" date="2023-07" db="EMBL/GenBank/DDBJ databases">
        <title>Draft genome sequence of the endophytic actinobacterium Streptomyces justiciae WPN32, a potential antibiotic producer.</title>
        <authorList>
            <person name="Yasawong M."/>
            <person name="Pana W."/>
            <person name="Ganta P."/>
            <person name="Santapan N."/>
            <person name="Songngamsuk T."/>
            <person name="Phatcharaharikarn M."/>
            <person name="Kerdtoob S."/>
            <person name="Nantapong N."/>
        </authorList>
    </citation>
    <scope>NUCLEOTIDE SEQUENCE [LARGE SCALE GENOMIC DNA]</scope>
    <source>
        <strain evidence="6">WPN32</strain>
    </source>
</reference>
<feature type="domain" description="IFT140 first beta-propeller" evidence="4">
    <location>
        <begin position="1120"/>
        <end position="1236"/>
    </location>
</feature>
<evidence type="ECO:0000259" key="3">
    <source>
        <dbReference type="Pfam" id="PF20703"/>
    </source>
</evidence>
<dbReference type="InterPro" id="IPR056154">
    <property type="entry name" value="Beta-prop_IFT140_1st"/>
</dbReference>
<dbReference type="Proteomes" id="UP001257948">
    <property type="component" value="Unassembled WGS sequence"/>
</dbReference>
<dbReference type="RefSeq" id="WP_314198544.1">
    <property type="nucleotide sequence ID" value="NZ_JAVTLL010000003.1"/>
</dbReference>
<evidence type="ECO:0000256" key="1">
    <source>
        <dbReference type="PROSITE-ProRule" id="PRU00221"/>
    </source>
</evidence>
<dbReference type="PANTHER" id="PTHR19879:SF9">
    <property type="entry name" value="TRANSCRIPTION INITIATION FACTOR TFIID SUBUNIT 5"/>
    <property type="match status" value="1"/>
</dbReference>
<gene>
    <name evidence="5" type="ORF">RQC66_05030</name>
</gene>
<dbReference type="EMBL" id="JAVTLL010000003">
    <property type="protein sequence ID" value="MDT7840088.1"/>
    <property type="molecule type" value="Genomic_DNA"/>
</dbReference>
<dbReference type="InterPro" id="IPR001680">
    <property type="entry name" value="WD40_rpt"/>
</dbReference>
<comment type="caution">
    <text evidence="5">The sequence shown here is derived from an EMBL/GenBank/DDBJ whole genome shotgun (WGS) entry which is preliminary data.</text>
</comment>
<protein>
    <submittedName>
        <fullName evidence="5">TIR domain-containing protein</fullName>
    </submittedName>
</protein>
<dbReference type="SUPFAM" id="SSF52200">
    <property type="entry name" value="Toll/Interleukin receptor TIR domain"/>
    <property type="match status" value="1"/>
</dbReference>
<keyword evidence="1" id="KW-0853">WD repeat</keyword>
<feature type="domain" description="TIR" evidence="2">
    <location>
        <begin position="4"/>
        <end position="116"/>
    </location>
</feature>
<dbReference type="PANTHER" id="PTHR19879">
    <property type="entry name" value="TRANSCRIPTION INITIATION FACTOR TFIID"/>
    <property type="match status" value="1"/>
</dbReference>
<keyword evidence="6" id="KW-1185">Reference proteome</keyword>
<dbReference type="InterPro" id="IPR049052">
    <property type="entry name" value="nSTAND1"/>
</dbReference>
<dbReference type="Pfam" id="PF13676">
    <property type="entry name" value="TIR_2"/>
    <property type="match status" value="1"/>
</dbReference>
<dbReference type="SUPFAM" id="SSF50998">
    <property type="entry name" value="Quinoprotein alcohol dehydrogenase-like"/>
    <property type="match status" value="1"/>
</dbReference>
<evidence type="ECO:0000313" key="6">
    <source>
        <dbReference type="Proteomes" id="UP001257948"/>
    </source>
</evidence>
<dbReference type="Pfam" id="PF00400">
    <property type="entry name" value="WD40"/>
    <property type="match status" value="6"/>
</dbReference>
<dbReference type="Gene3D" id="2.130.10.10">
    <property type="entry name" value="YVTN repeat-like/Quinoprotein amine dehydrogenase"/>
    <property type="match status" value="4"/>
</dbReference>